<dbReference type="FunFam" id="2.40.50.1070:FF:000001">
    <property type="entry name" value="tRNA/tmRNA (uracil-C(5))-methyltransferase"/>
    <property type="match status" value="1"/>
</dbReference>
<name>A0A1E8FC97_9ALTE</name>
<feature type="binding site" evidence="7 8">
    <location>
        <position position="298"/>
    </location>
    <ligand>
        <name>S-adenosyl-L-methionine</name>
        <dbReference type="ChEBI" id="CHEBI:59789"/>
    </ligand>
</feature>
<dbReference type="InterPro" id="IPR030390">
    <property type="entry name" value="MeTrfase_TrmA_AS"/>
</dbReference>
<comment type="similarity">
    <text evidence="7">Belongs to the class I-like SAM-binding methyltransferase superfamily. RNA M5U methyltransferase family. TrmA subfamily.</text>
</comment>
<dbReference type="InterPro" id="IPR029063">
    <property type="entry name" value="SAM-dependent_MTases_sf"/>
</dbReference>
<feature type="active site" description="Proton acceptor" evidence="7">
    <location>
        <position position="357"/>
    </location>
</feature>
<feature type="binding site" evidence="7">
    <location>
        <position position="222"/>
    </location>
    <ligand>
        <name>S-adenosyl-L-methionine</name>
        <dbReference type="ChEBI" id="CHEBI:59789"/>
    </ligand>
</feature>
<evidence type="ECO:0000256" key="3">
    <source>
        <dbReference type="ARBA" id="ARBA00022691"/>
    </source>
</evidence>
<evidence type="ECO:0000256" key="9">
    <source>
        <dbReference type="PROSITE-ProRule" id="PRU10015"/>
    </source>
</evidence>
<dbReference type="Gene3D" id="2.40.50.1070">
    <property type="match status" value="1"/>
</dbReference>
<dbReference type="GO" id="GO:0030697">
    <property type="term" value="F:tRNA (uracil(54)-C5)-methyltransferase activity, S-adenosyl methionine-dependent"/>
    <property type="evidence" value="ECO:0007669"/>
    <property type="project" value="UniProtKB-UniRule"/>
</dbReference>
<keyword evidence="2 7" id="KW-0808">Transferase</keyword>
<organism evidence="10 11">
    <name type="scientific">Alteromonas lipolytica</name>
    <dbReference type="NCBI Taxonomy" id="1856405"/>
    <lineage>
        <taxon>Bacteria</taxon>
        <taxon>Pseudomonadati</taxon>
        <taxon>Pseudomonadota</taxon>
        <taxon>Gammaproteobacteria</taxon>
        <taxon>Alteromonadales</taxon>
        <taxon>Alteromonadaceae</taxon>
        <taxon>Alteromonas/Salinimonas group</taxon>
        <taxon>Alteromonas</taxon>
    </lineage>
</organism>
<evidence type="ECO:0000256" key="5">
    <source>
        <dbReference type="ARBA" id="ARBA00051255"/>
    </source>
</evidence>
<dbReference type="InterPro" id="IPR010280">
    <property type="entry name" value="U5_MeTrfase_fam"/>
</dbReference>
<dbReference type="GO" id="GO:0030488">
    <property type="term" value="P:tRNA methylation"/>
    <property type="evidence" value="ECO:0007669"/>
    <property type="project" value="UniProtKB-UniRule"/>
</dbReference>
<dbReference type="EMBL" id="MJIC01000015">
    <property type="protein sequence ID" value="OFI33557.1"/>
    <property type="molecule type" value="Genomic_DNA"/>
</dbReference>
<feature type="active site" description="Nucleophile" evidence="7 8">
    <location>
        <position position="323"/>
    </location>
</feature>
<dbReference type="OrthoDB" id="9804590at2"/>
<accession>A0A1E8FC97</accession>
<reference evidence="10 11" key="1">
    <citation type="submission" date="2016-09" db="EMBL/GenBank/DDBJ databases">
        <title>Alteromonas lipolytica, a new species isolated from sea water.</title>
        <authorList>
            <person name="Wu Y.-H."/>
            <person name="Cheng H."/>
            <person name="Xu X.-W."/>
        </authorList>
    </citation>
    <scope>NUCLEOTIDE SEQUENCE [LARGE SCALE GENOMIC DNA]</scope>
    <source>
        <strain evidence="10 11">JW12</strain>
    </source>
</reference>
<dbReference type="PROSITE" id="PS01230">
    <property type="entry name" value="TRMA_1"/>
    <property type="match status" value="1"/>
</dbReference>
<gene>
    <name evidence="7" type="primary">trmA</name>
    <name evidence="10" type="ORF">BFC17_04685</name>
</gene>
<dbReference type="GO" id="GO:0005829">
    <property type="term" value="C:cytosol"/>
    <property type="evidence" value="ECO:0007669"/>
    <property type="project" value="TreeGrafter"/>
</dbReference>
<evidence type="ECO:0000256" key="6">
    <source>
        <dbReference type="ARBA" id="ARBA00052788"/>
    </source>
</evidence>
<dbReference type="RefSeq" id="WP_070177933.1">
    <property type="nucleotide sequence ID" value="NZ_BMJR01000002.1"/>
</dbReference>
<sequence>MNTASSTEVAYQAQLQTKVDTLASLLSPFYQQDMDVYRSPVEHYRMRAEFRVWHDGDDLYYIMFNKETKSPYRVDSFPAASETINTLMSRIIELVKMSPVLRKKLFQVDFLSGLSQECVISLLYHRQLDDEWQTQAAALRTELNKDFKVSVIGRARKQKVILGEDFIVEKLPADGKTFQFKHIENSFTQPNAYVNTHMIEWAIAQSQGLTGDLLELYCGAGNFSIPLAAHFDHVVGTEIAKPSVDAAQFNIAINNIDNVQIARLSAEEFVEALAGKRQFERLKGINLTDKQFNTVLVDPPRAGLDPATCKMISQFDNIIYISCNPHTLVDNLQSLSETHTVARAALFDQFPFTDHMESGVLLKRK</sequence>
<evidence type="ECO:0000313" key="10">
    <source>
        <dbReference type="EMBL" id="OFI33557.1"/>
    </source>
</evidence>
<comment type="function">
    <text evidence="7">Dual-specificity methyltransferase that catalyzes the formation of 5-methyluridine at position 54 (m5U54) in all tRNAs, and that of position 341 (m5U341) in tmRNA (transfer-mRNA).</text>
</comment>
<dbReference type="STRING" id="1856405.BFC17_04685"/>
<dbReference type="Proteomes" id="UP000176037">
    <property type="component" value="Unassembled WGS sequence"/>
</dbReference>
<dbReference type="Gene3D" id="3.40.50.150">
    <property type="entry name" value="Vaccinia Virus protein VP39"/>
    <property type="match status" value="1"/>
</dbReference>
<dbReference type="PROSITE" id="PS51687">
    <property type="entry name" value="SAM_MT_RNA_M5U"/>
    <property type="match status" value="1"/>
</dbReference>
<feature type="binding site" evidence="7 8">
    <location>
        <position position="189"/>
    </location>
    <ligand>
        <name>S-adenosyl-L-methionine</name>
        <dbReference type="ChEBI" id="CHEBI:59789"/>
    </ligand>
</feature>
<keyword evidence="3 7" id="KW-0949">S-adenosyl-L-methionine</keyword>
<dbReference type="PANTHER" id="PTHR47790">
    <property type="entry name" value="TRNA/TMRNA (URACIL-C(5))-METHYLTRANSFERASE"/>
    <property type="match status" value="1"/>
</dbReference>
<dbReference type="AlphaFoldDB" id="A0A1E8FC97"/>
<feature type="binding site" evidence="7 8">
    <location>
        <position position="238"/>
    </location>
    <ligand>
        <name>S-adenosyl-L-methionine</name>
        <dbReference type="ChEBI" id="CHEBI:59789"/>
    </ligand>
</feature>
<evidence type="ECO:0000256" key="7">
    <source>
        <dbReference type="HAMAP-Rule" id="MF_01011"/>
    </source>
</evidence>
<dbReference type="HAMAP" id="MF_01011">
    <property type="entry name" value="RNA_methyltr_TrmA"/>
    <property type="match status" value="1"/>
</dbReference>
<protein>
    <recommendedName>
        <fullName evidence="7">tRNA/tmRNA (uracil-C(5))-methyltransferase</fullName>
        <ecNumber evidence="7">2.1.1.35</ecNumber>
    </recommendedName>
    <alternativeName>
        <fullName evidence="7">tRNA (uracil(54)-C(5))-methyltransferase</fullName>
    </alternativeName>
    <alternativeName>
        <fullName evidence="7">tRNA(m5U54)-methyltransferase</fullName>
        <shortName evidence="7">RUMT</shortName>
    </alternativeName>
    <alternativeName>
        <fullName evidence="7">tmRNA (uracil(341)-C(5))-methyltransferase</fullName>
    </alternativeName>
</protein>
<dbReference type="SUPFAM" id="SSF53335">
    <property type="entry name" value="S-adenosyl-L-methionine-dependent methyltransferases"/>
    <property type="match status" value="1"/>
</dbReference>
<dbReference type="GO" id="GO:0019843">
    <property type="term" value="F:rRNA binding"/>
    <property type="evidence" value="ECO:0007669"/>
    <property type="project" value="TreeGrafter"/>
</dbReference>
<proteinExistence type="inferred from homology"/>
<comment type="catalytic activity">
    <reaction evidence="6 7">
        <text>uridine(54) in tRNA + S-adenosyl-L-methionine = 5-methyluridine(54) in tRNA + S-adenosyl-L-homocysteine + H(+)</text>
        <dbReference type="Rhea" id="RHEA:42712"/>
        <dbReference type="Rhea" id="RHEA-COMP:10167"/>
        <dbReference type="Rhea" id="RHEA-COMP:10193"/>
        <dbReference type="ChEBI" id="CHEBI:15378"/>
        <dbReference type="ChEBI" id="CHEBI:57856"/>
        <dbReference type="ChEBI" id="CHEBI:59789"/>
        <dbReference type="ChEBI" id="CHEBI:65315"/>
        <dbReference type="ChEBI" id="CHEBI:74447"/>
        <dbReference type="EC" id="2.1.1.35"/>
    </reaction>
</comment>
<evidence type="ECO:0000256" key="2">
    <source>
        <dbReference type="ARBA" id="ARBA00022679"/>
    </source>
</evidence>
<evidence type="ECO:0000256" key="4">
    <source>
        <dbReference type="ARBA" id="ARBA00022694"/>
    </source>
</evidence>
<dbReference type="NCBIfam" id="TIGR02143">
    <property type="entry name" value="trmA_only"/>
    <property type="match status" value="1"/>
</dbReference>
<evidence type="ECO:0000313" key="11">
    <source>
        <dbReference type="Proteomes" id="UP000176037"/>
    </source>
</evidence>
<keyword evidence="4 7" id="KW-0819">tRNA processing</keyword>
<evidence type="ECO:0000256" key="1">
    <source>
        <dbReference type="ARBA" id="ARBA00022603"/>
    </source>
</evidence>
<dbReference type="GO" id="GO:0000049">
    <property type="term" value="F:tRNA binding"/>
    <property type="evidence" value="ECO:0007669"/>
    <property type="project" value="TreeGrafter"/>
</dbReference>
<dbReference type="PANTHER" id="PTHR47790:SF2">
    <property type="entry name" value="TRNA_TMRNA (URACIL-C(5))-METHYLTRANSFERASE"/>
    <property type="match status" value="1"/>
</dbReference>
<keyword evidence="1 7" id="KW-0489">Methyltransferase</keyword>
<dbReference type="CDD" id="cd02440">
    <property type="entry name" value="AdoMet_MTases"/>
    <property type="match status" value="1"/>
</dbReference>
<comment type="catalytic activity">
    <reaction evidence="5 7">
        <text>uridine(341) in tmRNA + S-adenosyl-L-methionine = 5-methyluridine(341) in tmRNA + S-adenosyl-L-homocysteine + H(+)</text>
        <dbReference type="Rhea" id="RHEA:43612"/>
        <dbReference type="Rhea" id="RHEA-COMP:10630"/>
        <dbReference type="Rhea" id="RHEA-COMP:10631"/>
        <dbReference type="ChEBI" id="CHEBI:15378"/>
        <dbReference type="ChEBI" id="CHEBI:57856"/>
        <dbReference type="ChEBI" id="CHEBI:59789"/>
        <dbReference type="ChEBI" id="CHEBI:65315"/>
        <dbReference type="ChEBI" id="CHEBI:74447"/>
    </reaction>
</comment>
<dbReference type="EC" id="2.1.1.35" evidence="7"/>
<dbReference type="InterPro" id="IPR011869">
    <property type="entry name" value="TrmA_MeTrfase"/>
</dbReference>
<evidence type="ECO:0000256" key="8">
    <source>
        <dbReference type="PROSITE-ProRule" id="PRU01024"/>
    </source>
</evidence>
<feature type="binding site" evidence="7 8">
    <location>
        <position position="217"/>
    </location>
    <ligand>
        <name>S-adenosyl-L-methionine</name>
        <dbReference type="ChEBI" id="CHEBI:59789"/>
    </ligand>
</feature>
<dbReference type="Pfam" id="PF05958">
    <property type="entry name" value="tRNA_U5-meth_tr"/>
    <property type="match status" value="1"/>
</dbReference>
<comment type="caution">
    <text evidence="10">The sequence shown here is derived from an EMBL/GenBank/DDBJ whole genome shotgun (WGS) entry which is preliminary data.</text>
</comment>
<keyword evidence="11" id="KW-1185">Reference proteome</keyword>
<feature type="active site" evidence="9">
    <location>
        <position position="323"/>
    </location>
</feature>
<dbReference type="FunFam" id="3.40.50.150:FF:000012">
    <property type="entry name" value="tRNA/tmRNA (uracil-C(5))-methyltransferase"/>
    <property type="match status" value="1"/>
</dbReference>